<protein>
    <recommendedName>
        <fullName evidence="5">PIN domain-containing protein</fullName>
    </recommendedName>
</protein>
<dbReference type="RefSeq" id="WP_052605255.1">
    <property type="nucleotide sequence ID" value="NZ_JXYS01000034.1"/>
</dbReference>
<dbReference type="OrthoDB" id="7359859at2"/>
<accession>A0A0D8HIE0</accession>
<dbReference type="Pfam" id="PF11848">
    <property type="entry name" value="DUF3368"/>
    <property type="match status" value="1"/>
</dbReference>
<keyword evidence="3" id="KW-0378">Hydrolase</keyword>
<dbReference type="CDD" id="cd18685">
    <property type="entry name" value="PIN_VapC-like"/>
    <property type="match status" value="1"/>
</dbReference>
<keyword evidence="4" id="KW-0460">Magnesium</keyword>
<keyword evidence="2" id="KW-0479">Metal-binding</keyword>
<dbReference type="InterPro" id="IPR021799">
    <property type="entry name" value="PIN-like_prokaryotic"/>
</dbReference>
<keyword evidence="7" id="KW-1185">Reference proteome</keyword>
<evidence type="ECO:0000256" key="1">
    <source>
        <dbReference type="ARBA" id="ARBA00022722"/>
    </source>
</evidence>
<dbReference type="STRING" id="1280514.AXFE_15240"/>
<evidence type="ECO:0000256" key="3">
    <source>
        <dbReference type="ARBA" id="ARBA00022801"/>
    </source>
</evidence>
<proteinExistence type="predicted"/>
<dbReference type="EMBL" id="JXYS01000034">
    <property type="protein sequence ID" value="KJF17624.1"/>
    <property type="molecule type" value="Genomic_DNA"/>
</dbReference>
<dbReference type="Proteomes" id="UP000032360">
    <property type="component" value="Unassembled WGS sequence"/>
</dbReference>
<dbReference type="AlphaFoldDB" id="A0A0D8HIE0"/>
<dbReference type="SUPFAM" id="SSF88723">
    <property type="entry name" value="PIN domain-like"/>
    <property type="match status" value="1"/>
</dbReference>
<dbReference type="PANTHER" id="PTHR39550:SF1">
    <property type="entry name" value="SLL0658 PROTEIN"/>
    <property type="match status" value="1"/>
</dbReference>
<dbReference type="GO" id="GO:0004518">
    <property type="term" value="F:nuclease activity"/>
    <property type="evidence" value="ECO:0007669"/>
    <property type="project" value="UniProtKB-KW"/>
</dbReference>
<dbReference type="SMART" id="SM00670">
    <property type="entry name" value="PINc"/>
    <property type="match status" value="1"/>
</dbReference>
<keyword evidence="1" id="KW-0540">Nuclease</keyword>
<name>A0A0D8HIE0_9ACTN</name>
<reference evidence="6 7" key="1">
    <citation type="submission" date="2015-01" db="EMBL/GenBank/DDBJ databases">
        <title>Draft genome of the acidophilic iron oxidizer Acidithrix ferrooxidans strain Py-F3.</title>
        <authorList>
            <person name="Poehlein A."/>
            <person name="Eisen S."/>
            <person name="Schloemann M."/>
            <person name="Johnson B.D."/>
            <person name="Daniel R."/>
            <person name="Muehling M."/>
        </authorList>
    </citation>
    <scope>NUCLEOTIDE SEQUENCE [LARGE SCALE GENOMIC DNA]</scope>
    <source>
        <strain evidence="6 7">Py-F3</strain>
    </source>
</reference>
<evidence type="ECO:0000259" key="5">
    <source>
        <dbReference type="SMART" id="SM00670"/>
    </source>
</evidence>
<dbReference type="PANTHER" id="PTHR39550">
    <property type="entry name" value="SLL0658 PROTEIN"/>
    <property type="match status" value="1"/>
</dbReference>
<feature type="domain" description="PIN" evidence="5">
    <location>
        <begin position="1"/>
        <end position="103"/>
    </location>
</feature>
<organism evidence="6 7">
    <name type="scientific">Acidithrix ferrooxidans</name>
    <dbReference type="NCBI Taxonomy" id="1280514"/>
    <lineage>
        <taxon>Bacteria</taxon>
        <taxon>Bacillati</taxon>
        <taxon>Actinomycetota</taxon>
        <taxon>Acidimicrobiia</taxon>
        <taxon>Acidimicrobiales</taxon>
        <taxon>Acidimicrobiaceae</taxon>
        <taxon>Acidithrix</taxon>
    </lineage>
</organism>
<gene>
    <name evidence="6" type="ORF">AXFE_15240</name>
</gene>
<evidence type="ECO:0000313" key="7">
    <source>
        <dbReference type="Proteomes" id="UP000032360"/>
    </source>
</evidence>
<dbReference type="GO" id="GO:0046872">
    <property type="term" value="F:metal ion binding"/>
    <property type="evidence" value="ECO:0007669"/>
    <property type="project" value="UniProtKB-KW"/>
</dbReference>
<dbReference type="Gene3D" id="3.40.50.1010">
    <property type="entry name" value="5'-nuclease"/>
    <property type="match status" value="1"/>
</dbReference>
<dbReference type="GO" id="GO:0016787">
    <property type="term" value="F:hydrolase activity"/>
    <property type="evidence" value="ECO:0007669"/>
    <property type="project" value="UniProtKB-KW"/>
</dbReference>
<evidence type="ECO:0000256" key="4">
    <source>
        <dbReference type="ARBA" id="ARBA00022842"/>
    </source>
</evidence>
<dbReference type="InterPro" id="IPR029060">
    <property type="entry name" value="PIN-like_dom_sf"/>
</dbReference>
<evidence type="ECO:0000256" key="2">
    <source>
        <dbReference type="ARBA" id="ARBA00022723"/>
    </source>
</evidence>
<dbReference type="InterPro" id="IPR002716">
    <property type="entry name" value="PIN_dom"/>
</dbReference>
<sequence>MRVVVSDANVLIDLVDGGIASALSHLPYQIVVPEILFEEELRARHGNLLDLGISTEPSAEDSILEVERQIRRYPRISRNDAFALVLAQEKQCVLLTGDQNLRKAAENCEIEVHGTVHLIENFVAMDLLTTEQIRRAVELMRSRGRRLPWATVDQLIGRL</sequence>
<comment type="caution">
    <text evidence="6">The sequence shown here is derived from an EMBL/GenBank/DDBJ whole genome shotgun (WGS) entry which is preliminary data.</text>
</comment>
<evidence type="ECO:0000313" key="6">
    <source>
        <dbReference type="EMBL" id="KJF17624.1"/>
    </source>
</evidence>